<keyword evidence="1" id="KW-0812">Transmembrane</keyword>
<feature type="non-terminal residue" evidence="2">
    <location>
        <position position="1"/>
    </location>
</feature>
<feature type="transmembrane region" description="Helical" evidence="1">
    <location>
        <begin position="25"/>
        <end position="47"/>
    </location>
</feature>
<dbReference type="AlphaFoldDB" id="A0A430QJB5"/>
<reference evidence="2 3" key="1">
    <citation type="journal article" date="2019" name="PLoS Pathog.">
        <title>Genome sequence of the bovine parasite Schistosoma bovis Tanzania.</title>
        <authorList>
            <person name="Oey H."/>
            <person name="Zakrzewski M."/>
            <person name="Gobert G."/>
            <person name="Gravermann K."/>
            <person name="Stoye J."/>
            <person name="Jones M."/>
            <person name="Mcmanus D."/>
            <person name="Krause L."/>
        </authorList>
    </citation>
    <scope>NUCLEOTIDE SEQUENCE [LARGE SCALE GENOMIC DNA]</scope>
    <source>
        <strain evidence="2 3">TAN1997</strain>
    </source>
</reference>
<accession>A0A430QJB5</accession>
<organism evidence="2 3">
    <name type="scientific">Schistosoma bovis</name>
    <name type="common">Blood fluke</name>
    <dbReference type="NCBI Taxonomy" id="6184"/>
    <lineage>
        <taxon>Eukaryota</taxon>
        <taxon>Metazoa</taxon>
        <taxon>Spiralia</taxon>
        <taxon>Lophotrochozoa</taxon>
        <taxon>Platyhelminthes</taxon>
        <taxon>Trematoda</taxon>
        <taxon>Digenea</taxon>
        <taxon>Strigeidida</taxon>
        <taxon>Schistosomatoidea</taxon>
        <taxon>Schistosomatidae</taxon>
        <taxon>Schistosoma</taxon>
    </lineage>
</organism>
<protein>
    <submittedName>
        <fullName evidence="2">Uncharacterized protein</fullName>
    </submittedName>
</protein>
<evidence type="ECO:0000313" key="3">
    <source>
        <dbReference type="Proteomes" id="UP000290809"/>
    </source>
</evidence>
<keyword evidence="3" id="KW-1185">Reference proteome</keyword>
<keyword evidence="1" id="KW-0472">Membrane</keyword>
<name>A0A430QJB5_SCHBO</name>
<evidence type="ECO:0000313" key="2">
    <source>
        <dbReference type="EMBL" id="RTG87781.1"/>
    </source>
</evidence>
<dbReference type="Proteomes" id="UP000290809">
    <property type="component" value="Unassembled WGS sequence"/>
</dbReference>
<gene>
    <name evidence="2" type="ORF">DC041_0007070</name>
</gene>
<evidence type="ECO:0000256" key="1">
    <source>
        <dbReference type="SAM" id="Phobius"/>
    </source>
</evidence>
<comment type="caution">
    <text evidence="2">The sequence shown here is derived from an EMBL/GenBank/DDBJ whole genome shotgun (WGS) entry which is preliminary data.</text>
</comment>
<sequence>IDCQLDIFDFMDTGYSKNVNSRLHYSFLVLSALLLIIFFPFLCWFYVKRIDLLKL</sequence>
<keyword evidence="1" id="KW-1133">Transmembrane helix</keyword>
<dbReference type="EMBL" id="QMKO01001643">
    <property type="protein sequence ID" value="RTG87781.1"/>
    <property type="molecule type" value="Genomic_DNA"/>
</dbReference>
<proteinExistence type="predicted"/>